<dbReference type="Proteomes" id="UP000521676">
    <property type="component" value="Unassembled WGS sequence"/>
</dbReference>
<dbReference type="PANTHER" id="PTHR31131">
    <property type="entry name" value="CHROMOSOME 1, WHOLE GENOME SHOTGUN SEQUENCE"/>
    <property type="match status" value="1"/>
</dbReference>
<evidence type="ECO:0000313" key="5">
    <source>
        <dbReference type="Proteomes" id="UP000521676"/>
    </source>
</evidence>
<keyword evidence="6" id="KW-1185">Reference proteome</keyword>
<name>A0A8T7M6K6_9CHLR</name>
<reference evidence="3 5" key="1">
    <citation type="submission" date="2020-06" db="EMBL/GenBank/DDBJ databases">
        <title>Anoxygenic phototrophic Chloroflexota member uses a Type I reaction center.</title>
        <authorList>
            <person name="Tsuji J.M."/>
            <person name="Shaw N.A."/>
            <person name="Nagashima S."/>
            <person name="Venkiteswaran J."/>
            <person name="Schiff S.L."/>
            <person name="Hanada S."/>
            <person name="Tank M."/>
            <person name="Neufeld J.D."/>
        </authorList>
    </citation>
    <scope>NUCLEOTIDE SEQUENCE [LARGE SCALE GENOMIC DNA]</scope>
    <source>
        <strain evidence="3">L227-S17</strain>
    </source>
</reference>
<dbReference type="Gene3D" id="3.30.2130.10">
    <property type="entry name" value="VC0802-like"/>
    <property type="match status" value="1"/>
</dbReference>
<sequence>MANLKLTVLAETLAVCRLNENAPVPGWALLGGFFSVTRAQKELSVVCLQQNAPDMVKCERDWRALKVQGPLEFSMTGVLAALAVPLAKANVSIFAISTYDTDYVLVKQTTLEKAITVLREEGFEIEENS</sequence>
<feature type="domain" description="CASTOR ACT" evidence="1">
    <location>
        <begin position="58"/>
        <end position="120"/>
    </location>
</feature>
<dbReference type="InterPro" id="IPR016540">
    <property type="entry name" value="UCP008459"/>
</dbReference>
<protein>
    <submittedName>
        <fullName evidence="3">ACT domain-containing protein</fullName>
    </submittedName>
</protein>
<proteinExistence type="predicted"/>
<evidence type="ECO:0000313" key="6">
    <source>
        <dbReference type="Proteomes" id="UP001431572"/>
    </source>
</evidence>
<evidence type="ECO:0000259" key="2">
    <source>
        <dbReference type="Pfam" id="PF21631"/>
    </source>
</evidence>
<dbReference type="EMBL" id="CP128400">
    <property type="protein sequence ID" value="WJW69662.1"/>
    <property type="molecule type" value="Genomic_DNA"/>
</dbReference>
<gene>
    <name evidence="3" type="ORF">HXX08_18035</name>
    <name evidence="4" type="ORF">OZ401_003290</name>
</gene>
<dbReference type="SUPFAM" id="SSF55021">
    <property type="entry name" value="ACT-like"/>
    <property type="match status" value="2"/>
</dbReference>
<evidence type="ECO:0000313" key="4">
    <source>
        <dbReference type="EMBL" id="WJW69662.1"/>
    </source>
</evidence>
<dbReference type="Proteomes" id="UP001431572">
    <property type="component" value="Chromosome 2"/>
</dbReference>
<dbReference type="InterPro" id="IPR049447">
    <property type="entry name" value="A9CJY8-like_N"/>
</dbReference>
<dbReference type="EMBL" id="JACATZ010000003">
    <property type="protein sequence ID" value="NWJ47757.1"/>
    <property type="molecule type" value="Genomic_DNA"/>
</dbReference>
<reference evidence="4" key="2">
    <citation type="journal article" date="2024" name="Nature">
        <title>Anoxygenic phototroph of the Chloroflexota uses a type I reaction centre.</title>
        <authorList>
            <person name="Tsuji J.M."/>
            <person name="Shaw N.A."/>
            <person name="Nagashima S."/>
            <person name="Venkiteswaran J.J."/>
            <person name="Schiff S.L."/>
            <person name="Watanabe T."/>
            <person name="Fukui M."/>
            <person name="Hanada S."/>
            <person name="Tank M."/>
            <person name="Neufeld J.D."/>
        </authorList>
    </citation>
    <scope>NUCLEOTIDE SEQUENCE</scope>
    <source>
        <strain evidence="4">L227-S17</strain>
    </source>
</reference>
<organism evidence="3 5">
    <name type="scientific">Candidatus Chlorohelix allophototropha</name>
    <dbReference type="NCBI Taxonomy" id="3003348"/>
    <lineage>
        <taxon>Bacteria</taxon>
        <taxon>Bacillati</taxon>
        <taxon>Chloroflexota</taxon>
        <taxon>Chloroflexia</taxon>
        <taxon>Candidatus Chloroheliales</taxon>
        <taxon>Candidatus Chloroheliaceae</taxon>
        <taxon>Candidatus Chlorohelix</taxon>
    </lineage>
</organism>
<evidence type="ECO:0000259" key="1">
    <source>
        <dbReference type="Pfam" id="PF13840"/>
    </source>
</evidence>
<accession>A0A8T7M6K6</accession>
<evidence type="ECO:0000313" key="3">
    <source>
        <dbReference type="EMBL" id="NWJ47757.1"/>
    </source>
</evidence>
<dbReference type="InterPro" id="IPR027795">
    <property type="entry name" value="CASTOR_ACT_dom"/>
</dbReference>
<dbReference type="InterPro" id="IPR045865">
    <property type="entry name" value="ACT-like_dom_sf"/>
</dbReference>
<dbReference type="InterPro" id="IPR051719">
    <property type="entry name" value="CASTOR_mTORC1"/>
</dbReference>
<dbReference type="AlphaFoldDB" id="A0A8T7M6K6"/>
<dbReference type="Pfam" id="PF13840">
    <property type="entry name" value="ACT_7"/>
    <property type="match status" value="1"/>
</dbReference>
<dbReference type="RefSeq" id="WP_341471535.1">
    <property type="nucleotide sequence ID" value="NZ_CP128400.1"/>
</dbReference>
<feature type="domain" description="A9CJY8-like N-terminal" evidence="2">
    <location>
        <begin position="12"/>
        <end position="53"/>
    </location>
</feature>
<dbReference type="PANTHER" id="PTHR31131:SF6">
    <property type="entry name" value="CASTOR ACT DOMAIN-CONTAINING PROTEIN"/>
    <property type="match status" value="1"/>
</dbReference>
<dbReference type="PIRSF" id="PIRSF008459">
    <property type="entry name" value="UCP008459"/>
    <property type="match status" value="1"/>
</dbReference>
<dbReference type="Pfam" id="PF21631">
    <property type="entry name" value="A9CJY8-like_N"/>
    <property type="match status" value="1"/>
</dbReference>